<dbReference type="CDD" id="cd15489">
    <property type="entry name" value="PHD_SF"/>
    <property type="match status" value="1"/>
</dbReference>
<dbReference type="InterPro" id="IPR002219">
    <property type="entry name" value="PKC_DAG/PE"/>
</dbReference>
<reference evidence="8 9" key="1">
    <citation type="journal article" date="2024" name="BMC Genomics">
        <title>De novo assembly and annotation of Popillia japonica's genome with initial clues to its potential as an invasive pest.</title>
        <authorList>
            <person name="Cucini C."/>
            <person name="Boschi S."/>
            <person name="Funari R."/>
            <person name="Cardaioli E."/>
            <person name="Iannotti N."/>
            <person name="Marturano G."/>
            <person name="Paoli F."/>
            <person name="Bruttini M."/>
            <person name="Carapelli A."/>
            <person name="Frati F."/>
            <person name="Nardi F."/>
        </authorList>
    </citation>
    <scope>NUCLEOTIDE SEQUENCE [LARGE SCALE GENOMIC DNA]</scope>
    <source>
        <strain evidence="8">DMR45628</strain>
    </source>
</reference>
<keyword evidence="3" id="KW-0862">Zinc</keyword>
<dbReference type="SMART" id="SM00249">
    <property type="entry name" value="PHD"/>
    <property type="match status" value="1"/>
</dbReference>
<keyword evidence="1" id="KW-0479">Metal-binding</keyword>
<dbReference type="InterPro" id="IPR004244">
    <property type="entry name" value="Transposase_22"/>
</dbReference>
<keyword evidence="9" id="KW-1185">Reference proteome</keyword>
<organism evidence="8 9">
    <name type="scientific">Popillia japonica</name>
    <name type="common">Japanese beetle</name>
    <dbReference type="NCBI Taxonomy" id="7064"/>
    <lineage>
        <taxon>Eukaryota</taxon>
        <taxon>Metazoa</taxon>
        <taxon>Ecdysozoa</taxon>
        <taxon>Arthropoda</taxon>
        <taxon>Hexapoda</taxon>
        <taxon>Insecta</taxon>
        <taxon>Pterygota</taxon>
        <taxon>Neoptera</taxon>
        <taxon>Endopterygota</taxon>
        <taxon>Coleoptera</taxon>
        <taxon>Polyphaga</taxon>
        <taxon>Scarabaeiformia</taxon>
        <taxon>Scarabaeidae</taxon>
        <taxon>Rutelinae</taxon>
        <taxon>Popillia</taxon>
    </lineage>
</organism>
<dbReference type="PANTHER" id="PTHR11505">
    <property type="entry name" value="L1 TRANSPOSABLE ELEMENT-RELATED"/>
    <property type="match status" value="1"/>
</dbReference>
<dbReference type="InterPro" id="IPR011011">
    <property type="entry name" value="Znf_FYVE_PHD"/>
</dbReference>
<proteinExistence type="predicted"/>
<dbReference type="Gene3D" id="3.30.70.1820">
    <property type="entry name" value="L1 transposable element, RRM domain"/>
    <property type="match status" value="1"/>
</dbReference>
<dbReference type="PROSITE" id="PS01359">
    <property type="entry name" value="ZF_PHD_1"/>
    <property type="match status" value="1"/>
</dbReference>
<evidence type="ECO:0000256" key="2">
    <source>
        <dbReference type="ARBA" id="ARBA00022771"/>
    </source>
</evidence>
<sequence>MTLSCVVCAQVVGRRAHGIQCEECRMAFHAKCVGLSPDALTALSNEGQCEECRMAFHAKCVGLSPDALTALSNEGSSWKCSTCRKGSTRRTSSLLICDDDSESAVPNRDLLQSIDSQLKLLNSKYDTLVTSVTFCSDKISDFEKSLTLLENKCKAIDALRADNDKLKNQVMDMQKQLDDNAQYSRLYNIEVQGVPRKEGENVYKILESIGREIQCPLDDLQIEYAHRVPTRNPQNKDGNIVARFFSRRVKENVLACAIRAKHERRQTATGDRVVRGIKVDGLSDSIFINEHLSQKNKELLKTARDTCKKANFKFSWSRNGTIFVRKNEKSAVIAIRSENDIMKIR</sequence>
<gene>
    <name evidence="8" type="ORF">QE152_g15288</name>
</gene>
<name>A0AAW1L9M8_POPJA</name>
<dbReference type="InterPro" id="IPR019786">
    <property type="entry name" value="Zinc_finger_PHD-type_CS"/>
</dbReference>
<dbReference type="Pfam" id="PF25298">
    <property type="entry name" value="Baculo_FP_2nd"/>
    <property type="match status" value="1"/>
</dbReference>
<evidence type="ECO:0000256" key="3">
    <source>
        <dbReference type="ARBA" id="ARBA00022833"/>
    </source>
</evidence>
<dbReference type="InterPro" id="IPR057251">
    <property type="entry name" value="FP_C"/>
</dbReference>
<evidence type="ECO:0000256" key="4">
    <source>
        <dbReference type="PROSITE-ProRule" id="PRU00146"/>
    </source>
</evidence>
<evidence type="ECO:0000259" key="6">
    <source>
        <dbReference type="PROSITE" id="PS50016"/>
    </source>
</evidence>
<dbReference type="GO" id="GO:0008270">
    <property type="term" value="F:zinc ion binding"/>
    <property type="evidence" value="ECO:0007669"/>
    <property type="project" value="UniProtKB-KW"/>
</dbReference>
<dbReference type="Proteomes" id="UP001458880">
    <property type="component" value="Unassembled WGS sequence"/>
</dbReference>
<evidence type="ECO:0000256" key="1">
    <source>
        <dbReference type="ARBA" id="ARBA00022723"/>
    </source>
</evidence>
<accession>A0AAW1L9M8</accession>
<keyword evidence="5" id="KW-0175">Coiled coil</keyword>
<dbReference type="PROSITE" id="PS50016">
    <property type="entry name" value="ZF_PHD_2"/>
    <property type="match status" value="1"/>
</dbReference>
<dbReference type="PROSITE" id="PS50081">
    <property type="entry name" value="ZF_DAG_PE_2"/>
    <property type="match status" value="1"/>
</dbReference>
<dbReference type="AlphaFoldDB" id="A0AAW1L9M8"/>
<comment type="caution">
    <text evidence="8">The sequence shown here is derived from an EMBL/GenBank/DDBJ whole genome shotgun (WGS) entry which is preliminary data.</text>
</comment>
<evidence type="ECO:0000313" key="9">
    <source>
        <dbReference type="Proteomes" id="UP001458880"/>
    </source>
</evidence>
<keyword evidence="2 4" id="KW-0863">Zinc-finger</keyword>
<dbReference type="InterPro" id="IPR001965">
    <property type="entry name" value="Znf_PHD"/>
</dbReference>
<feature type="coiled-coil region" evidence="5">
    <location>
        <begin position="149"/>
        <end position="176"/>
    </location>
</feature>
<dbReference type="InterPro" id="IPR019787">
    <property type="entry name" value="Znf_PHD-finger"/>
</dbReference>
<dbReference type="EMBL" id="JASPKY010000148">
    <property type="protein sequence ID" value="KAK9730381.1"/>
    <property type="molecule type" value="Genomic_DNA"/>
</dbReference>
<evidence type="ECO:0000313" key="8">
    <source>
        <dbReference type="EMBL" id="KAK9730381.1"/>
    </source>
</evidence>
<dbReference type="Gene3D" id="3.30.40.10">
    <property type="entry name" value="Zinc/RING finger domain, C3HC4 (zinc finger)"/>
    <property type="match status" value="2"/>
</dbReference>
<evidence type="ECO:0000259" key="7">
    <source>
        <dbReference type="PROSITE" id="PS50081"/>
    </source>
</evidence>
<dbReference type="InterPro" id="IPR013083">
    <property type="entry name" value="Znf_RING/FYVE/PHD"/>
</dbReference>
<feature type="domain" description="PHD-type" evidence="6">
    <location>
        <begin position="2"/>
        <end position="55"/>
    </location>
</feature>
<dbReference type="SUPFAM" id="SSF57903">
    <property type="entry name" value="FYVE/PHD zinc finger"/>
    <property type="match status" value="2"/>
</dbReference>
<protein>
    <submittedName>
        <fullName evidence="8">Baculovirus FP protein</fullName>
    </submittedName>
</protein>
<evidence type="ECO:0000256" key="5">
    <source>
        <dbReference type="SAM" id="Coils"/>
    </source>
</evidence>
<dbReference type="Pfam" id="PF00628">
    <property type="entry name" value="PHD"/>
    <property type="match status" value="1"/>
</dbReference>
<feature type="domain" description="Phorbol-ester/DAG-type" evidence="7">
    <location>
        <begin position="1"/>
        <end position="49"/>
    </location>
</feature>